<evidence type="ECO:0000259" key="3">
    <source>
        <dbReference type="Pfam" id="PF00561"/>
    </source>
</evidence>
<dbReference type="RefSeq" id="XP_043051048.1">
    <property type="nucleotide sequence ID" value="XM_043193996.1"/>
</dbReference>
<protein>
    <recommendedName>
        <fullName evidence="3">AB hydrolase-1 domain-containing protein</fullName>
    </recommendedName>
</protein>
<keyword evidence="5" id="KW-1185">Reference proteome</keyword>
<comment type="caution">
    <text evidence="4">The sequence shown here is derived from an EMBL/GenBank/DDBJ whole genome shotgun (WGS) entry which is preliminary data.</text>
</comment>
<accession>A0A9P7VDH7</accession>
<dbReference type="PANTHER" id="PTHR46118">
    <property type="entry name" value="PROTEIN ABHD11"/>
    <property type="match status" value="1"/>
</dbReference>
<evidence type="ECO:0000313" key="5">
    <source>
        <dbReference type="Proteomes" id="UP000790833"/>
    </source>
</evidence>
<dbReference type="Gene3D" id="3.40.50.1820">
    <property type="entry name" value="alpha/beta hydrolase"/>
    <property type="match status" value="1"/>
</dbReference>
<dbReference type="AlphaFoldDB" id="A0A9P7VDH7"/>
<dbReference type="InterPro" id="IPR000073">
    <property type="entry name" value="AB_hydrolase_1"/>
</dbReference>
<keyword evidence="2" id="KW-0378">Hydrolase</keyword>
<dbReference type="Pfam" id="PF00561">
    <property type="entry name" value="Abhydrolase_1"/>
    <property type="match status" value="1"/>
</dbReference>
<dbReference type="Proteomes" id="UP000790833">
    <property type="component" value="Unassembled WGS sequence"/>
</dbReference>
<dbReference type="OrthoDB" id="8119704at2759"/>
<dbReference type="EMBL" id="JAHMUF010000003">
    <property type="protein sequence ID" value="KAG7195503.1"/>
    <property type="molecule type" value="Genomic_DNA"/>
</dbReference>
<proteinExistence type="inferred from homology"/>
<dbReference type="InterPro" id="IPR029058">
    <property type="entry name" value="AB_hydrolase_fold"/>
</dbReference>
<sequence>MHVCGPPNESIYEFDNNYQIHLFVPLMISLFSVCRGRIPFVIRHFSRGVIRDALLPCESVVELSCEVYKHRGDVNYDQQRSPPMMMLHGLFGSKLNYRTVGRKISQLAKLEVKGLDFRNHGSSPHAIPLSYNALAGDVIHHIERHEDIDAIKRNDGLILLGHLMGAKVAMLIALQRPDLVSKLIVVDNSPIKQDLEAFVRPKLEGMCEIERELEGTKAPNSAMWPRITLILSKYVEDERERFFLMSNLDVKGKVTASIPRRFRIPVLEFLQNDLALNVGDWPLNRQPSKPKFHKPVLIMKAKHSDFIDERGLKEFSNYFTQLKVDTFDTNHWIVANQPEEFVRSVVAFIEDKE</sequence>
<reference evidence="4" key="1">
    <citation type="submission" date="2021-03" db="EMBL/GenBank/DDBJ databases">
        <authorList>
            <person name="Palmer J.M."/>
        </authorList>
    </citation>
    <scope>NUCLEOTIDE SEQUENCE</scope>
    <source>
        <strain evidence="4">ARV_011</strain>
    </source>
</reference>
<dbReference type="GO" id="GO:0052689">
    <property type="term" value="F:carboxylic ester hydrolase activity"/>
    <property type="evidence" value="ECO:0007669"/>
    <property type="project" value="TreeGrafter"/>
</dbReference>
<name>A0A9P7VDH7_9ASCO</name>
<dbReference type="GeneID" id="66116640"/>
<gene>
    <name evidence="4" type="ORF">KQ657_003266</name>
</gene>
<dbReference type="GO" id="GO:0005739">
    <property type="term" value="C:mitochondrion"/>
    <property type="evidence" value="ECO:0007669"/>
    <property type="project" value="TreeGrafter"/>
</dbReference>
<comment type="similarity">
    <text evidence="1">Belongs to the AB hydrolase superfamily.</text>
</comment>
<evidence type="ECO:0000256" key="2">
    <source>
        <dbReference type="ARBA" id="ARBA00022801"/>
    </source>
</evidence>
<feature type="domain" description="AB hydrolase-1" evidence="3">
    <location>
        <begin position="82"/>
        <end position="188"/>
    </location>
</feature>
<dbReference type="SUPFAM" id="SSF53474">
    <property type="entry name" value="alpha/beta-Hydrolases"/>
    <property type="match status" value="1"/>
</dbReference>
<dbReference type="PANTHER" id="PTHR46118:SF4">
    <property type="entry name" value="PROTEIN ABHD11"/>
    <property type="match status" value="1"/>
</dbReference>
<evidence type="ECO:0000256" key="1">
    <source>
        <dbReference type="ARBA" id="ARBA00008645"/>
    </source>
</evidence>
<evidence type="ECO:0000313" key="4">
    <source>
        <dbReference type="EMBL" id="KAG7195503.1"/>
    </source>
</evidence>
<organism evidence="4 5">
    <name type="scientific">Scheffersomyces spartinae</name>
    <dbReference type="NCBI Taxonomy" id="45513"/>
    <lineage>
        <taxon>Eukaryota</taxon>
        <taxon>Fungi</taxon>
        <taxon>Dikarya</taxon>
        <taxon>Ascomycota</taxon>
        <taxon>Saccharomycotina</taxon>
        <taxon>Pichiomycetes</taxon>
        <taxon>Debaryomycetaceae</taxon>
        <taxon>Scheffersomyces</taxon>
    </lineage>
</organism>